<evidence type="ECO:0000256" key="16">
    <source>
        <dbReference type="HAMAP-Rule" id="MF_00037"/>
    </source>
</evidence>
<evidence type="ECO:0000256" key="9">
    <source>
        <dbReference type="ARBA" id="ARBA00022857"/>
    </source>
</evidence>
<dbReference type="EMBL" id="PFAH01000008">
    <property type="protein sequence ID" value="PIR97879.1"/>
    <property type="molecule type" value="Genomic_DNA"/>
</dbReference>
<evidence type="ECO:0000256" key="3">
    <source>
        <dbReference type="ARBA" id="ARBA00004496"/>
    </source>
</evidence>
<evidence type="ECO:0000256" key="5">
    <source>
        <dbReference type="ARBA" id="ARBA00022490"/>
    </source>
</evidence>
<evidence type="ECO:0000313" key="18">
    <source>
        <dbReference type="EMBL" id="PIR97879.1"/>
    </source>
</evidence>
<accession>A0A2H0VHQ0</accession>
<dbReference type="NCBIfam" id="TIGR00179">
    <property type="entry name" value="murB"/>
    <property type="match status" value="1"/>
</dbReference>
<sequence>MEFRENVSLAEYTTMKVGGPARYLACIGNEKELVEALGFAKEKGLSVIVIGEGSNTIFADKGYDGLVIINRIKGIEVSEKEGSFSIRAGSGEKWDDVVKKSVDLSLTGMEALSLIPGSVGAAPVQNIGAYGQDISGVLESVEVYDETRQKFEIISREECGLGYRTSIFKWGHPDYEEGRYIITAVTFRLKRGFLEPPFYKDIEAYLKENNISEYTPANIREAVLQIRTKKLPDPKKAPNSGSFFRNPIVSKEKFTQIEEEEPSINEVPEGWSQPPRWILPDSSVKIAAGWLLEQVGYSAYYDKATGMETWPTQNLTLVNKSAKSAEDVIKFRDVIVNKVKDKFGIELEEEVRVIE</sequence>
<evidence type="ECO:0000256" key="6">
    <source>
        <dbReference type="ARBA" id="ARBA00022618"/>
    </source>
</evidence>
<dbReference type="HAMAP" id="MF_00037">
    <property type="entry name" value="MurB"/>
    <property type="match status" value="1"/>
</dbReference>
<dbReference type="Gene3D" id="3.30.465.10">
    <property type="match status" value="1"/>
</dbReference>
<comment type="catalytic activity">
    <reaction evidence="15 16">
        <text>UDP-N-acetyl-alpha-D-muramate + NADP(+) = UDP-N-acetyl-3-O-(1-carboxyvinyl)-alpha-D-glucosamine + NADPH + H(+)</text>
        <dbReference type="Rhea" id="RHEA:12248"/>
        <dbReference type="ChEBI" id="CHEBI:15378"/>
        <dbReference type="ChEBI" id="CHEBI:57783"/>
        <dbReference type="ChEBI" id="CHEBI:58349"/>
        <dbReference type="ChEBI" id="CHEBI:68483"/>
        <dbReference type="ChEBI" id="CHEBI:70757"/>
        <dbReference type="EC" id="1.3.1.98"/>
    </reaction>
</comment>
<keyword evidence="8 16" id="KW-0274">FAD</keyword>
<keyword evidence="13 16" id="KW-0131">Cell cycle</keyword>
<comment type="function">
    <text evidence="2 16">Cell wall formation.</text>
</comment>
<comment type="caution">
    <text evidence="18">The sequence shown here is derived from an EMBL/GenBank/DDBJ whole genome shotgun (WGS) entry which is preliminary data.</text>
</comment>
<evidence type="ECO:0000256" key="2">
    <source>
        <dbReference type="ARBA" id="ARBA00003921"/>
    </source>
</evidence>
<dbReference type="GO" id="GO:0071555">
    <property type="term" value="P:cell wall organization"/>
    <property type="evidence" value="ECO:0007669"/>
    <property type="project" value="UniProtKB-KW"/>
</dbReference>
<dbReference type="Pfam" id="PF01565">
    <property type="entry name" value="FAD_binding_4"/>
    <property type="match status" value="1"/>
</dbReference>
<dbReference type="PROSITE" id="PS51387">
    <property type="entry name" value="FAD_PCMH"/>
    <property type="match status" value="1"/>
</dbReference>
<dbReference type="GO" id="GO:0009252">
    <property type="term" value="P:peptidoglycan biosynthetic process"/>
    <property type="evidence" value="ECO:0007669"/>
    <property type="project" value="UniProtKB-UniRule"/>
</dbReference>
<comment type="similarity">
    <text evidence="16">Belongs to the MurB family.</text>
</comment>
<dbReference type="UniPathway" id="UPA00219"/>
<keyword evidence="10 16" id="KW-0133">Cell shape</keyword>
<dbReference type="NCBIfam" id="NF000755">
    <property type="entry name" value="PRK00046.1"/>
    <property type="match status" value="1"/>
</dbReference>
<evidence type="ECO:0000313" key="19">
    <source>
        <dbReference type="Proteomes" id="UP000231466"/>
    </source>
</evidence>
<protein>
    <recommendedName>
        <fullName evidence="16">UDP-N-acetylenolpyruvoylglucosamine reductase</fullName>
        <ecNumber evidence="16">1.3.1.98</ecNumber>
    </recommendedName>
    <alternativeName>
        <fullName evidence="16">UDP-N-acetylmuramate dehydrogenase</fullName>
    </alternativeName>
</protein>
<dbReference type="SUPFAM" id="SSF56194">
    <property type="entry name" value="Uridine diphospho-N-Acetylenolpyruvylglucosamine reductase, MurB, C-terminal domain"/>
    <property type="match status" value="1"/>
</dbReference>
<keyword evidence="6 16" id="KW-0132">Cell division</keyword>
<dbReference type="InterPro" id="IPR016166">
    <property type="entry name" value="FAD-bd_PCMH"/>
</dbReference>
<dbReference type="InterPro" id="IPR036318">
    <property type="entry name" value="FAD-bd_PCMH-like_sf"/>
</dbReference>
<keyword evidence="12 16" id="KW-0560">Oxidoreductase</keyword>
<evidence type="ECO:0000256" key="8">
    <source>
        <dbReference type="ARBA" id="ARBA00022827"/>
    </source>
</evidence>
<comment type="pathway">
    <text evidence="4 16">Cell wall biogenesis; peptidoglycan biosynthesis.</text>
</comment>
<feature type="domain" description="FAD-binding PCMH-type" evidence="17">
    <location>
        <begin position="16"/>
        <end position="192"/>
    </location>
</feature>
<dbReference type="GO" id="GO:0051301">
    <property type="term" value="P:cell division"/>
    <property type="evidence" value="ECO:0007669"/>
    <property type="project" value="UniProtKB-KW"/>
</dbReference>
<keyword evidence="14 16" id="KW-0961">Cell wall biogenesis/degradation</keyword>
<dbReference type="AlphaFoldDB" id="A0A2H0VHQ0"/>
<keyword evidence="11 16" id="KW-0573">Peptidoglycan synthesis</keyword>
<keyword evidence="7 16" id="KW-0285">Flavoprotein</keyword>
<evidence type="ECO:0000256" key="4">
    <source>
        <dbReference type="ARBA" id="ARBA00004752"/>
    </source>
</evidence>
<comment type="subcellular location">
    <subcellularLocation>
        <location evidence="3 16">Cytoplasm</location>
    </subcellularLocation>
</comment>
<evidence type="ECO:0000256" key="7">
    <source>
        <dbReference type="ARBA" id="ARBA00022630"/>
    </source>
</evidence>
<gene>
    <name evidence="16" type="primary">murB</name>
    <name evidence="18" type="ORF">COT89_02295</name>
</gene>
<dbReference type="PANTHER" id="PTHR21071:SF4">
    <property type="entry name" value="UDP-N-ACETYLENOLPYRUVOYLGLUCOSAMINE REDUCTASE"/>
    <property type="match status" value="1"/>
</dbReference>
<evidence type="ECO:0000256" key="11">
    <source>
        <dbReference type="ARBA" id="ARBA00022984"/>
    </source>
</evidence>
<dbReference type="InterPro" id="IPR003170">
    <property type="entry name" value="MurB"/>
</dbReference>
<dbReference type="InterPro" id="IPR011601">
    <property type="entry name" value="MurB_C"/>
</dbReference>
<dbReference type="GO" id="GO:0008360">
    <property type="term" value="P:regulation of cell shape"/>
    <property type="evidence" value="ECO:0007669"/>
    <property type="project" value="UniProtKB-KW"/>
</dbReference>
<dbReference type="Pfam" id="PF02873">
    <property type="entry name" value="MurB_C"/>
    <property type="match status" value="1"/>
</dbReference>
<reference evidence="19" key="1">
    <citation type="submission" date="2017-09" db="EMBL/GenBank/DDBJ databases">
        <title>Depth-based differentiation of microbial function through sediment-hosted aquifers and enrichment of novel symbionts in the deep terrestrial subsurface.</title>
        <authorList>
            <person name="Probst A.J."/>
            <person name="Ladd B."/>
            <person name="Jarett J.K."/>
            <person name="Geller-Mcgrath D.E."/>
            <person name="Sieber C.M.K."/>
            <person name="Emerson J.B."/>
            <person name="Anantharaman K."/>
            <person name="Thomas B.C."/>
            <person name="Malmstrom R."/>
            <person name="Stieglmeier M."/>
            <person name="Klingl A."/>
            <person name="Woyke T."/>
            <person name="Ryan C.M."/>
            <person name="Banfield J.F."/>
        </authorList>
    </citation>
    <scope>NUCLEOTIDE SEQUENCE [LARGE SCALE GENOMIC DNA]</scope>
</reference>
<feature type="active site" description="Proton donor" evidence="16">
    <location>
        <position position="242"/>
    </location>
</feature>
<dbReference type="GO" id="GO:0008762">
    <property type="term" value="F:UDP-N-acetylmuramate dehydrogenase activity"/>
    <property type="evidence" value="ECO:0007669"/>
    <property type="project" value="UniProtKB-UniRule"/>
</dbReference>
<feature type="active site" evidence="16">
    <location>
        <position position="164"/>
    </location>
</feature>
<keyword evidence="5 16" id="KW-0963">Cytoplasm</keyword>
<name>A0A2H0VHQ0_9BACT</name>
<evidence type="ECO:0000256" key="1">
    <source>
        <dbReference type="ARBA" id="ARBA00001974"/>
    </source>
</evidence>
<evidence type="ECO:0000256" key="13">
    <source>
        <dbReference type="ARBA" id="ARBA00023306"/>
    </source>
</evidence>
<proteinExistence type="inferred from homology"/>
<evidence type="ECO:0000259" key="17">
    <source>
        <dbReference type="PROSITE" id="PS51387"/>
    </source>
</evidence>
<evidence type="ECO:0000256" key="10">
    <source>
        <dbReference type="ARBA" id="ARBA00022960"/>
    </source>
</evidence>
<dbReference type="InterPro" id="IPR036635">
    <property type="entry name" value="MurB_C_sf"/>
</dbReference>
<dbReference type="InterPro" id="IPR016169">
    <property type="entry name" value="FAD-bd_PCMH_sub2"/>
</dbReference>
<dbReference type="GO" id="GO:0005829">
    <property type="term" value="C:cytosol"/>
    <property type="evidence" value="ECO:0007669"/>
    <property type="project" value="TreeGrafter"/>
</dbReference>
<dbReference type="PANTHER" id="PTHR21071">
    <property type="entry name" value="UDP-N-ACETYLENOLPYRUVOYLGLUCOSAMINE REDUCTASE"/>
    <property type="match status" value="1"/>
</dbReference>
<dbReference type="Gene3D" id="3.90.78.10">
    <property type="entry name" value="UDP-N-acetylenolpyruvoylglucosamine reductase, C-terminal domain"/>
    <property type="match status" value="1"/>
</dbReference>
<dbReference type="InterPro" id="IPR016167">
    <property type="entry name" value="FAD-bd_PCMH_sub1"/>
</dbReference>
<dbReference type="InterPro" id="IPR006094">
    <property type="entry name" value="Oxid_FAD_bind_N"/>
</dbReference>
<evidence type="ECO:0000256" key="15">
    <source>
        <dbReference type="ARBA" id="ARBA00048914"/>
    </source>
</evidence>
<keyword evidence="9 16" id="KW-0521">NADP</keyword>
<dbReference type="EC" id="1.3.1.98" evidence="16"/>
<feature type="active site" evidence="16">
    <location>
        <position position="350"/>
    </location>
</feature>
<evidence type="ECO:0000256" key="14">
    <source>
        <dbReference type="ARBA" id="ARBA00023316"/>
    </source>
</evidence>
<comment type="cofactor">
    <cofactor evidence="1 16">
        <name>FAD</name>
        <dbReference type="ChEBI" id="CHEBI:57692"/>
    </cofactor>
</comment>
<dbReference type="SUPFAM" id="SSF56176">
    <property type="entry name" value="FAD-binding/transporter-associated domain-like"/>
    <property type="match status" value="1"/>
</dbReference>
<evidence type="ECO:0000256" key="12">
    <source>
        <dbReference type="ARBA" id="ARBA00023002"/>
    </source>
</evidence>
<organism evidence="18 19">
    <name type="scientific">Candidatus Colwellbacteria bacterium CG10_big_fil_rev_8_21_14_0_10_42_22</name>
    <dbReference type="NCBI Taxonomy" id="1974540"/>
    <lineage>
        <taxon>Bacteria</taxon>
        <taxon>Candidatus Colwelliibacteriota</taxon>
    </lineage>
</organism>
<dbReference type="Gene3D" id="3.30.43.10">
    <property type="entry name" value="Uridine Diphospho-n-acetylenolpyruvylglucosamine Reductase, domain 2"/>
    <property type="match status" value="1"/>
</dbReference>
<dbReference type="GO" id="GO:0071949">
    <property type="term" value="F:FAD binding"/>
    <property type="evidence" value="ECO:0007669"/>
    <property type="project" value="InterPro"/>
</dbReference>
<dbReference type="NCBIfam" id="NF010478">
    <property type="entry name" value="PRK13903.1"/>
    <property type="match status" value="1"/>
</dbReference>
<dbReference type="Proteomes" id="UP000231466">
    <property type="component" value="Unassembled WGS sequence"/>
</dbReference>